<dbReference type="KEGG" id="cam:101508684"/>
<feature type="repeat" description="PPR" evidence="3">
    <location>
        <begin position="251"/>
        <end position="285"/>
    </location>
</feature>
<accession>A0A1S3E9V6</accession>
<dbReference type="NCBIfam" id="TIGR00756">
    <property type="entry name" value="PPR"/>
    <property type="match status" value="6"/>
</dbReference>
<comment type="similarity">
    <text evidence="1">Belongs to the PPR family. P subfamily.</text>
</comment>
<dbReference type="eggNOG" id="KOG4197">
    <property type="taxonomic scope" value="Eukaryota"/>
</dbReference>
<dbReference type="InterPro" id="IPR050872">
    <property type="entry name" value="PPR_P_subfamily"/>
</dbReference>
<dbReference type="Pfam" id="PF13041">
    <property type="entry name" value="PPR_2"/>
    <property type="match status" value="3"/>
</dbReference>
<feature type="repeat" description="PPR" evidence="3">
    <location>
        <begin position="426"/>
        <end position="461"/>
    </location>
</feature>
<dbReference type="InterPro" id="IPR002885">
    <property type="entry name" value="PPR_rpt"/>
</dbReference>
<keyword evidence="2" id="KW-0677">Repeat</keyword>
<name>A0A1S3E9V6_CICAR</name>
<dbReference type="PROSITE" id="PS51375">
    <property type="entry name" value="PPR"/>
    <property type="match status" value="7"/>
</dbReference>
<feature type="repeat" description="PPR" evidence="3">
    <location>
        <begin position="391"/>
        <end position="425"/>
    </location>
</feature>
<dbReference type="SUPFAM" id="SSF81901">
    <property type="entry name" value="HCP-like"/>
    <property type="match status" value="1"/>
</dbReference>
<dbReference type="Pfam" id="PF01535">
    <property type="entry name" value="PPR"/>
    <property type="match status" value="1"/>
</dbReference>
<evidence type="ECO:0000313" key="5">
    <source>
        <dbReference type="RefSeq" id="XP_012572182.1"/>
    </source>
</evidence>
<evidence type="ECO:0000256" key="2">
    <source>
        <dbReference type="ARBA" id="ARBA00022737"/>
    </source>
</evidence>
<sequence length="524" mass="60723">MAFQSLFSKYKILPSHFSILLQHNFNFHHRFHSLPTPQISASTLPELVNEISRILSDHRHPHHDLQLSLTPFSSQISTDLVQHVLKRCNHLAFSAHRFFLWAKSIPGFQHNVDSFHILIEILGSSKQFAILWDFLVEIRDSNCCEISNEIFWLIFKAYSRADLPDGAIRSFMRMDEFGIEPCINDFDMLLYILCKRKHVKQAQQFFDQAKNRFLLTAKTYSILICGWGKIADSGKAREVFEEMVEQGCPVDLLAYNNLLESLCKGGNVDEAMNLFHDMLSKRVEVDAFTYSIFIRSHCVANDMHSAFRVLDQMKRCNLLPNVFTYNCIIKRLCKNKMVEEAYELLDEMISSGLKPDTWSYNAIQAYHCDHCEVNRALRLMSRMEKDDCLPDRHTYNLVLKLLIRIGRFDKVTEVWENMGDKKFYPSVSTYSVMIHGFCKKKGKLEEACRYFEIMVDEGIPPYVTTIEMLRNRLLGLGLLDNIEILANKMRQSTSCSIQELANIMTGARAAQKTSRRDESDIESD</sequence>
<protein>
    <submittedName>
        <fullName evidence="5 6">Pentatricopeptide repeat-containing protein At1g52640, mitochondrial</fullName>
    </submittedName>
</protein>
<gene>
    <name evidence="5 6 7" type="primary">LOC101508684</name>
</gene>
<reference evidence="5 6" key="2">
    <citation type="submission" date="2025-04" db="UniProtKB">
        <authorList>
            <consortium name="RefSeq"/>
        </authorList>
    </citation>
    <scope>IDENTIFICATION</scope>
    <source>
        <tissue evidence="5 6">Etiolated seedlings</tissue>
    </source>
</reference>
<feature type="repeat" description="PPR" evidence="3">
    <location>
        <begin position="216"/>
        <end position="250"/>
    </location>
</feature>
<feature type="repeat" description="PPR" evidence="3">
    <location>
        <begin position="286"/>
        <end position="320"/>
    </location>
</feature>
<dbReference type="RefSeq" id="XP_012572182.1">
    <property type="nucleotide sequence ID" value="XM_012716728.2"/>
</dbReference>
<keyword evidence="4" id="KW-1185">Reference proteome</keyword>
<organism evidence="4 6">
    <name type="scientific">Cicer arietinum</name>
    <name type="common">Chickpea</name>
    <name type="synonym">Garbanzo</name>
    <dbReference type="NCBI Taxonomy" id="3827"/>
    <lineage>
        <taxon>Eukaryota</taxon>
        <taxon>Viridiplantae</taxon>
        <taxon>Streptophyta</taxon>
        <taxon>Embryophyta</taxon>
        <taxon>Tracheophyta</taxon>
        <taxon>Spermatophyta</taxon>
        <taxon>Magnoliopsida</taxon>
        <taxon>eudicotyledons</taxon>
        <taxon>Gunneridae</taxon>
        <taxon>Pentapetalae</taxon>
        <taxon>rosids</taxon>
        <taxon>fabids</taxon>
        <taxon>Fabales</taxon>
        <taxon>Fabaceae</taxon>
        <taxon>Papilionoideae</taxon>
        <taxon>50 kb inversion clade</taxon>
        <taxon>NPAAA clade</taxon>
        <taxon>Hologalegina</taxon>
        <taxon>IRL clade</taxon>
        <taxon>Cicereae</taxon>
        <taxon>Cicer</taxon>
    </lineage>
</organism>
<reference evidence="4" key="1">
    <citation type="journal article" date="2013" name="Nat. Biotechnol.">
        <title>Draft genome sequence of chickpea (Cicer arietinum) provides a resource for trait improvement.</title>
        <authorList>
            <person name="Varshney R.K."/>
            <person name="Song C."/>
            <person name="Saxena R.K."/>
            <person name="Azam S."/>
            <person name="Yu S."/>
            <person name="Sharpe A.G."/>
            <person name="Cannon S."/>
            <person name="Baek J."/>
            <person name="Rosen B.D."/>
            <person name="Tar'an B."/>
            <person name="Millan T."/>
            <person name="Zhang X."/>
            <person name="Ramsay L.D."/>
            <person name="Iwata A."/>
            <person name="Wang Y."/>
            <person name="Nelson W."/>
            <person name="Farmer A.D."/>
            <person name="Gaur P.M."/>
            <person name="Soderlund C."/>
            <person name="Penmetsa R.V."/>
            <person name="Xu C."/>
            <person name="Bharti A.K."/>
            <person name="He W."/>
            <person name="Winter P."/>
            <person name="Zhao S."/>
            <person name="Hane J.K."/>
            <person name="Carrasquilla-Garcia N."/>
            <person name="Condie J.A."/>
            <person name="Upadhyaya H.D."/>
            <person name="Luo M.C."/>
            <person name="Thudi M."/>
            <person name="Gowda C.L."/>
            <person name="Singh N.P."/>
            <person name="Lichtenzveig J."/>
            <person name="Gali K.K."/>
            <person name="Rubio J."/>
            <person name="Nadarajan N."/>
            <person name="Dolezel J."/>
            <person name="Bansal K.C."/>
            <person name="Xu X."/>
            <person name="Edwards D."/>
            <person name="Zhang G."/>
            <person name="Kahl G."/>
            <person name="Gil J."/>
            <person name="Singh K.B."/>
            <person name="Datta S.K."/>
            <person name="Jackson S.A."/>
            <person name="Wang J."/>
            <person name="Cook D.R."/>
        </authorList>
    </citation>
    <scope>NUCLEOTIDE SEQUENCE [LARGE SCALE GENOMIC DNA]</scope>
    <source>
        <strain evidence="4">cv. CDC Frontier</strain>
    </source>
</reference>
<dbReference type="InterPro" id="IPR011990">
    <property type="entry name" value="TPR-like_helical_dom_sf"/>
</dbReference>
<dbReference type="RefSeq" id="XP_073226251.1">
    <property type="nucleotide sequence ID" value="XM_073370150.1"/>
</dbReference>
<dbReference type="RefSeq" id="XP_012572183.1">
    <property type="nucleotide sequence ID" value="XM_012716729.2"/>
</dbReference>
<evidence type="ECO:0000313" key="6">
    <source>
        <dbReference type="RefSeq" id="XP_012572183.1"/>
    </source>
</evidence>
<dbReference type="RefSeq" id="XP_027191653.1">
    <property type="nucleotide sequence ID" value="XM_027335852.1"/>
</dbReference>
<feature type="repeat" description="PPR" evidence="3">
    <location>
        <begin position="356"/>
        <end position="390"/>
    </location>
</feature>
<dbReference type="PANTHER" id="PTHR46128">
    <property type="entry name" value="MITOCHONDRIAL GROUP I INTRON SPLICING FACTOR CCM1"/>
    <property type="match status" value="1"/>
</dbReference>
<dbReference type="PANTHER" id="PTHR46128:SF124">
    <property type="entry name" value="PENTACOTRIPEPTIDE-REPEAT REGION OF PRORP DOMAIN-CONTAINING PROTEIN"/>
    <property type="match status" value="1"/>
</dbReference>
<dbReference type="PaxDb" id="3827-XP_004503476.1"/>
<dbReference type="AlphaFoldDB" id="A0A1S3E9V6"/>
<feature type="repeat" description="PPR" evidence="3">
    <location>
        <begin position="321"/>
        <end position="355"/>
    </location>
</feature>
<dbReference type="Gene3D" id="1.25.40.10">
    <property type="entry name" value="Tetratricopeptide repeat domain"/>
    <property type="match status" value="4"/>
</dbReference>
<evidence type="ECO:0000313" key="7">
    <source>
        <dbReference type="RefSeq" id="XP_027191653.1"/>
    </source>
</evidence>
<dbReference type="RefSeq" id="XP_073226250.1">
    <property type="nucleotide sequence ID" value="XM_073370149.1"/>
</dbReference>
<dbReference type="Proteomes" id="UP000087171">
    <property type="component" value="Chromosome Ca6"/>
</dbReference>
<evidence type="ECO:0000313" key="4">
    <source>
        <dbReference type="Proteomes" id="UP000087171"/>
    </source>
</evidence>
<dbReference type="GeneID" id="101508684"/>
<proteinExistence type="inferred from homology"/>
<evidence type="ECO:0000256" key="1">
    <source>
        <dbReference type="ARBA" id="ARBA00007626"/>
    </source>
</evidence>
<evidence type="ECO:0000256" key="3">
    <source>
        <dbReference type="PROSITE-ProRule" id="PRU00708"/>
    </source>
</evidence>
<dbReference type="OrthoDB" id="185373at2759"/>